<sequence length="146" mass="16941">MPFPDPLLDSYNCSVLLRNTMCTEHVLKSESQELKFPSYTSDIVGHGEVFCRVPSYQQNHNPISAIDIRQRFISHGVQIATDASGQLKQAQEDAAVQWYKSVQEVEEDDYEEDEEEEDDEHNDEDKHDEDYEDDGEEDDDDDEDYD</sequence>
<organism evidence="2 3">
    <name type="scientific">Penicillium chrysogenum</name>
    <name type="common">Penicillium notatum</name>
    <dbReference type="NCBI Taxonomy" id="5076"/>
    <lineage>
        <taxon>Eukaryota</taxon>
        <taxon>Fungi</taxon>
        <taxon>Dikarya</taxon>
        <taxon>Ascomycota</taxon>
        <taxon>Pezizomycotina</taxon>
        <taxon>Eurotiomycetes</taxon>
        <taxon>Eurotiomycetidae</taxon>
        <taxon>Eurotiales</taxon>
        <taxon>Aspergillaceae</taxon>
        <taxon>Penicillium</taxon>
        <taxon>Penicillium chrysogenum species complex</taxon>
    </lineage>
</organism>
<feature type="compositionally biased region" description="Acidic residues" evidence="1">
    <location>
        <begin position="130"/>
        <end position="146"/>
    </location>
</feature>
<feature type="region of interest" description="Disordered" evidence="1">
    <location>
        <begin position="102"/>
        <end position="146"/>
    </location>
</feature>
<name>A0ABQ8W3U3_PENCH</name>
<gene>
    <name evidence="2" type="ORF">N7505_010313</name>
</gene>
<evidence type="ECO:0000256" key="1">
    <source>
        <dbReference type="SAM" id="MobiDB-lite"/>
    </source>
</evidence>
<accession>A0ABQ8W3U3</accession>
<reference evidence="2 3" key="1">
    <citation type="journal article" date="2023" name="IMA Fungus">
        <title>Comparative genomic study of the Penicillium genus elucidates a diverse pangenome and 15 lateral gene transfer events.</title>
        <authorList>
            <person name="Petersen C."/>
            <person name="Sorensen T."/>
            <person name="Nielsen M.R."/>
            <person name="Sondergaard T.E."/>
            <person name="Sorensen J.L."/>
            <person name="Fitzpatrick D.A."/>
            <person name="Frisvad J.C."/>
            <person name="Nielsen K.L."/>
        </authorList>
    </citation>
    <scope>NUCLEOTIDE SEQUENCE [LARGE SCALE GENOMIC DNA]</scope>
    <source>
        <strain evidence="2 3">IBT 3361</strain>
    </source>
</reference>
<evidence type="ECO:0000313" key="3">
    <source>
        <dbReference type="Proteomes" id="UP001220256"/>
    </source>
</evidence>
<comment type="caution">
    <text evidence="2">The sequence shown here is derived from an EMBL/GenBank/DDBJ whole genome shotgun (WGS) entry which is preliminary data.</text>
</comment>
<dbReference type="Proteomes" id="UP001220256">
    <property type="component" value="Unassembled WGS sequence"/>
</dbReference>
<proteinExistence type="predicted"/>
<feature type="compositionally biased region" description="Acidic residues" evidence="1">
    <location>
        <begin position="104"/>
        <end position="122"/>
    </location>
</feature>
<dbReference type="EMBL" id="JAPVEB010000010">
    <property type="protein sequence ID" value="KAJ5255162.1"/>
    <property type="molecule type" value="Genomic_DNA"/>
</dbReference>
<keyword evidence="3" id="KW-1185">Reference proteome</keyword>
<protein>
    <submittedName>
        <fullName evidence="2">Uncharacterized protein</fullName>
    </submittedName>
</protein>
<evidence type="ECO:0000313" key="2">
    <source>
        <dbReference type="EMBL" id="KAJ5255162.1"/>
    </source>
</evidence>